<keyword evidence="1" id="KW-0472">Membrane</keyword>
<accession>A0A2M7XDT6</accession>
<comment type="caution">
    <text evidence="2">The sequence shown here is derived from an EMBL/GenBank/DDBJ whole genome shotgun (WGS) entry which is preliminary data.</text>
</comment>
<organism evidence="2 3">
    <name type="scientific">Candidatus Uhrbacteria bacterium CG_4_9_14_3_um_filter_50_9</name>
    <dbReference type="NCBI Taxonomy" id="1975035"/>
    <lineage>
        <taxon>Bacteria</taxon>
        <taxon>Candidatus Uhriibacteriota</taxon>
    </lineage>
</organism>
<feature type="transmembrane region" description="Helical" evidence="1">
    <location>
        <begin position="36"/>
        <end position="55"/>
    </location>
</feature>
<proteinExistence type="predicted"/>
<keyword evidence="1" id="KW-0812">Transmembrane</keyword>
<evidence type="ECO:0000313" key="3">
    <source>
        <dbReference type="Proteomes" id="UP000229385"/>
    </source>
</evidence>
<reference evidence="3" key="1">
    <citation type="submission" date="2017-09" db="EMBL/GenBank/DDBJ databases">
        <title>Depth-based differentiation of microbial function through sediment-hosted aquifers and enrichment of novel symbionts in the deep terrestrial subsurface.</title>
        <authorList>
            <person name="Probst A.J."/>
            <person name="Ladd B."/>
            <person name="Jarett J.K."/>
            <person name="Geller-Mcgrath D.E."/>
            <person name="Sieber C.M.K."/>
            <person name="Emerson J.B."/>
            <person name="Anantharaman K."/>
            <person name="Thomas B.C."/>
            <person name="Malmstrom R."/>
            <person name="Stieglmeier M."/>
            <person name="Klingl A."/>
            <person name="Woyke T."/>
            <person name="Ryan C.M."/>
            <person name="Banfield J.F."/>
        </authorList>
    </citation>
    <scope>NUCLEOTIDE SEQUENCE [LARGE SCALE GENOMIC DNA]</scope>
</reference>
<name>A0A2M7XDT6_9BACT</name>
<evidence type="ECO:0008006" key="4">
    <source>
        <dbReference type="Google" id="ProtNLM"/>
    </source>
</evidence>
<dbReference type="AlphaFoldDB" id="A0A2M7XDT6"/>
<dbReference type="EMBL" id="PFWU01000012">
    <property type="protein sequence ID" value="PJA46047.1"/>
    <property type="molecule type" value="Genomic_DNA"/>
</dbReference>
<keyword evidence="1" id="KW-1133">Transmembrane helix</keyword>
<dbReference type="Proteomes" id="UP000229385">
    <property type="component" value="Unassembled WGS sequence"/>
</dbReference>
<sequence length="275" mass="31325">MPKKNYFKRDSRKRYQSKRFQNPFFKRKSELPWKHAVIAVGVISVIVLIVVVSLGHQKLNIRDVVITGVEHSSKTSLEFEILNYVNRDALFLFTRANIFLFRPLDLVNQLSSIFTFATIDVSTQGTVLYITLEERTSNLIWKTGESEYIVDLTGTVVRKREGEEIQKDLPLFIDKNNLPVSIGEAVLTEKEVNGTLLFHEHLQAQGISFYDTIFDRLAGKWVSVTTAAGYALLFDPTGDIDAQASRLETVLATQVDDPSALDYIDLRFGDHIYFK</sequence>
<evidence type="ECO:0000256" key="1">
    <source>
        <dbReference type="SAM" id="Phobius"/>
    </source>
</evidence>
<protein>
    <recommendedName>
        <fullName evidence="4">POTRA domain-containing protein</fullName>
    </recommendedName>
</protein>
<evidence type="ECO:0000313" key="2">
    <source>
        <dbReference type="EMBL" id="PJA46047.1"/>
    </source>
</evidence>
<gene>
    <name evidence="2" type="ORF">CO174_01090</name>
</gene>